<dbReference type="PRINTS" id="PR00344">
    <property type="entry name" value="BCTRLSENSOR"/>
</dbReference>
<dbReference type="GO" id="GO:0016020">
    <property type="term" value="C:membrane"/>
    <property type="evidence" value="ECO:0007669"/>
    <property type="project" value="UniProtKB-SubCell"/>
</dbReference>
<dbReference type="PROSITE" id="PS50885">
    <property type="entry name" value="HAMP"/>
    <property type="match status" value="1"/>
</dbReference>
<dbReference type="EMBL" id="JACPUR010000019">
    <property type="protein sequence ID" value="MBI3127763.1"/>
    <property type="molecule type" value="Genomic_DNA"/>
</dbReference>
<protein>
    <recommendedName>
        <fullName evidence="3">histidine kinase</fullName>
        <ecNumber evidence="3">2.7.13.3</ecNumber>
    </recommendedName>
</protein>
<evidence type="ECO:0000256" key="8">
    <source>
        <dbReference type="ARBA" id="ARBA00022840"/>
    </source>
</evidence>
<dbReference type="PROSITE" id="PS50109">
    <property type="entry name" value="HIS_KIN"/>
    <property type="match status" value="1"/>
</dbReference>
<evidence type="ECO:0000256" key="10">
    <source>
        <dbReference type="SAM" id="Phobius"/>
    </source>
</evidence>
<sequence>MPPLLGERATQRFARLGLRARLLMLVGAALVPALGVILYSGLKHRATEIAGARERASHLVRAVSAGHEEAILQTRLLLDMLSRLPEVRGKDAPACSALFAGLIKRFPRYLNLGVAGPDGLIWCSGLPMAQPVDASHREYFRRAMATGGFASGGYQIGTITQRPSINFGQAYYGASPGIEGVMFAALDLAWLAGAADRVLLPPGGQFALVDREGRALARIPETQVGERLAHAPFIQRMAAEGRTVAERTGKDGVRWLTALARTGARIDGIYAVVDIPLPAALEEANRVFLRSLLALGFIALLAFAAAWAGGEWFVRRPIGSLLAGARRMAAGDLKARTGLPHEGTELNRLAGAFDRMADSLEASAKENQRNQDIVFRSEKLSTMGVLLAGATHEILNPANIIGLHAQRLIRDNAEGSMEHKSGEVMWASVQRITDICGGLRRFSRDDAPKSEPIAPSQVADDCLQLLAHKLRLASVRVEREFEDGEARVLGDRNRFMQIFLNLISNAVDAMPGSGTLTVRTSVVEEEGRRWWEGRFLDTGAGIPAEVMLKIFEPFFTTKPEDQGTGLGLPVSRQIAEAHGGRLWAESPPGMGAVFVVRFPLAEG</sequence>
<evidence type="ECO:0000259" key="11">
    <source>
        <dbReference type="PROSITE" id="PS50109"/>
    </source>
</evidence>
<dbReference type="SMART" id="SM00387">
    <property type="entry name" value="HATPase_c"/>
    <property type="match status" value="1"/>
</dbReference>
<dbReference type="Gene3D" id="6.10.340.10">
    <property type="match status" value="1"/>
</dbReference>
<dbReference type="Pfam" id="PF02518">
    <property type="entry name" value="HATPase_c"/>
    <property type="match status" value="1"/>
</dbReference>
<dbReference type="CDD" id="cd12915">
    <property type="entry name" value="PDC2_DGC_like"/>
    <property type="match status" value="1"/>
</dbReference>
<name>A0A932HZ70_UNCTE</name>
<feature type="transmembrane region" description="Helical" evidence="10">
    <location>
        <begin position="287"/>
        <end position="308"/>
    </location>
</feature>
<dbReference type="Proteomes" id="UP000782312">
    <property type="component" value="Unassembled WGS sequence"/>
</dbReference>
<dbReference type="Pfam" id="PF00672">
    <property type="entry name" value="HAMP"/>
    <property type="match status" value="1"/>
</dbReference>
<dbReference type="Gene3D" id="3.30.450.20">
    <property type="entry name" value="PAS domain"/>
    <property type="match status" value="2"/>
</dbReference>
<keyword evidence="8" id="KW-0067">ATP-binding</keyword>
<evidence type="ECO:0000256" key="6">
    <source>
        <dbReference type="ARBA" id="ARBA00022741"/>
    </source>
</evidence>
<reference evidence="13" key="1">
    <citation type="submission" date="2020-07" db="EMBL/GenBank/DDBJ databases">
        <title>Huge and variable diversity of episymbiotic CPR bacteria and DPANN archaea in groundwater ecosystems.</title>
        <authorList>
            <person name="He C.Y."/>
            <person name="Keren R."/>
            <person name="Whittaker M."/>
            <person name="Farag I.F."/>
            <person name="Doudna J."/>
            <person name="Cate J.H.D."/>
            <person name="Banfield J.F."/>
        </authorList>
    </citation>
    <scope>NUCLEOTIDE SEQUENCE</scope>
    <source>
        <strain evidence="13">NC_groundwater_763_Ag_S-0.2um_68_21</strain>
    </source>
</reference>
<proteinExistence type="predicted"/>
<keyword evidence="4" id="KW-0597">Phosphoprotein</keyword>
<accession>A0A932HZ70</accession>
<dbReference type="InterPro" id="IPR003594">
    <property type="entry name" value="HATPase_dom"/>
</dbReference>
<feature type="domain" description="HAMP" evidence="12">
    <location>
        <begin position="312"/>
        <end position="365"/>
    </location>
</feature>
<dbReference type="SUPFAM" id="SSF55874">
    <property type="entry name" value="ATPase domain of HSP90 chaperone/DNA topoisomerase II/histidine kinase"/>
    <property type="match status" value="1"/>
</dbReference>
<dbReference type="InterPro" id="IPR036890">
    <property type="entry name" value="HATPase_C_sf"/>
</dbReference>
<comment type="subcellular location">
    <subcellularLocation>
        <location evidence="2">Membrane</location>
    </subcellularLocation>
</comment>
<dbReference type="GO" id="GO:0000155">
    <property type="term" value="F:phosphorelay sensor kinase activity"/>
    <property type="evidence" value="ECO:0007669"/>
    <property type="project" value="InterPro"/>
</dbReference>
<keyword evidence="9" id="KW-0902">Two-component regulatory system</keyword>
<dbReference type="SMART" id="SM00304">
    <property type="entry name" value="HAMP"/>
    <property type="match status" value="1"/>
</dbReference>
<feature type="domain" description="Histidine kinase" evidence="11">
    <location>
        <begin position="389"/>
        <end position="602"/>
    </location>
</feature>
<keyword evidence="5" id="KW-0808">Transferase</keyword>
<organism evidence="13 14">
    <name type="scientific">Tectimicrobiota bacterium</name>
    <dbReference type="NCBI Taxonomy" id="2528274"/>
    <lineage>
        <taxon>Bacteria</taxon>
        <taxon>Pseudomonadati</taxon>
        <taxon>Nitrospinota/Tectimicrobiota group</taxon>
        <taxon>Candidatus Tectimicrobiota</taxon>
    </lineage>
</organism>
<dbReference type="GO" id="GO:0005524">
    <property type="term" value="F:ATP binding"/>
    <property type="evidence" value="ECO:0007669"/>
    <property type="project" value="UniProtKB-KW"/>
</dbReference>
<evidence type="ECO:0000256" key="1">
    <source>
        <dbReference type="ARBA" id="ARBA00000085"/>
    </source>
</evidence>
<dbReference type="Gene3D" id="1.10.287.130">
    <property type="match status" value="1"/>
</dbReference>
<dbReference type="InterPro" id="IPR004358">
    <property type="entry name" value="Sig_transdc_His_kin-like_C"/>
</dbReference>
<dbReference type="SUPFAM" id="SSF158472">
    <property type="entry name" value="HAMP domain-like"/>
    <property type="match status" value="1"/>
</dbReference>
<dbReference type="InterPro" id="IPR005467">
    <property type="entry name" value="His_kinase_dom"/>
</dbReference>
<dbReference type="CDD" id="cd12914">
    <property type="entry name" value="PDC1_DGC_like"/>
    <property type="match status" value="1"/>
</dbReference>
<evidence type="ECO:0000256" key="7">
    <source>
        <dbReference type="ARBA" id="ARBA00022777"/>
    </source>
</evidence>
<evidence type="ECO:0000313" key="14">
    <source>
        <dbReference type="Proteomes" id="UP000782312"/>
    </source>
</evidence>
<evidence type="ECO:0000259" key="12">
    <source>
        <dbReference type="PROSITE" id="PS50885"/>
    </source>
</evidence>
<gene>
    <name evidence="13" type="ORF">HYZ11_09185</name>
</gene>
<dbReference type="PANTHER" id="PTHR43065:SF10">
    <property type="entry name" value="PEROXIDE STRESS-ACTIVATED HISTIDINE KINASE MAK3"/>
    <property type="match status" value="1"/>
</dbReference>
<keyword evidence="10" id="KW-0812">Transmembrane</keyword>
<comment type="catalytic activity">
    <reaction evidence="1">
        <text>ATP + protein L-histidine = ADP + protein N-phospho-L-histidine.</text>
        <dbReference type="EC" id="2.7.13.3"/>
    </reaction>
</comment>
<dbReference type="CDD" id="cd06225">
    <property type="entry name" value="HAMP"/>
    <property type="match status" value="1"/>
</dbReference>
<evidence type="ECO:0000256" key="9">
    <source>
        <dbReference type="ARBA" id="ARBA00023012"/>
    </source>
</evidence>
<evidence type="ECO:0000256" key="4">
    <source>
        <dbReference type="ARBA" id="ARBA00022553"/>
    </source>
</evidence>
<dbReference type="EC" id="2.7.13.3" evidence="3"/>
<dbReference type="AlphaFoldDB" id="A0A932HZ70"/>
<keyword evidence="10" id="KW-1133">Transmembrane helix</keyword>
<keyword evidence="10" id="KW-0472">Membrane</keyword>
<feature type="transmembrane region" description="Helical" evidence="10">
    <location>
        <begin position="20"/>
        <end position="39"/>
    </location>
</feature>
<evidence type="ECO:0000256" key="5">
    <source>
        <dbReference type="ARBA" id="ARBA00022679"/>
    </source>
</evidence>
<keyword evidence="6" id="KW-0547">Nucleotide-binding</keyword>
<dbReference type="SUPFAM" id="SSF47384">
    <property type="entry name" value="Homodimeric domain of signal transducing histidine kinase"/>
    <property type="match status" value="1"/>
</dbReference>
<comment type="caution">
    <text evidence="13">The sequence shown here is derived from an EMBL/GenBank/DDBJ whole genome shotgun (WGS) entry which is preliminary data.</text>
</comment>
<evidence type="ECO:0000256" key="3">
    <source>
        <dbReference type="ARBA" id="ARBA00012438"/>
    </source>
</evidence>
<dbReference type="Gene3D" id="3.30.565.10">
    <property type="entry name" value="Histidine kinase-like ATPase, C-terminal domain"/>
    <property type="match status" value="1"/>
</dbReference>
<keyword evidence="7" id="KW-0418">Kinase</keyword>
<evidence type="ECO:0000256" key="2">
    <source>
        <dbReference type="ARBA" id="ARBA00004370"/>
    </source>
</evidence>
<dbReference type="InterPro" id="IPR036097">
    <property type="entry name" value="HisK_dim/P_sf"/>
</dbReference>
<dbReference type="PANTHER" id="PTHR43065">
    <property type="entry name" value="SENSOR HISTIDINE KINASE"/>
    <property type="match status" value="1"/>
</dbReference>
<dbReference type="InterPro" id="IPR003660">
    <property type="entry name" value="HAMP_dom"/>
</dbReference>
<evidence type="ECO:0000313" key="13">
    <source>
        <dbReference type="EMBL" id="MBI3127763.1"/>
    </source>
</evidence>